<dbReference type="InterPro" id="IPR009604">
    <property type="entry name" value="LsmAD_domain"/>
</dbReference>
<dbReference type="EMBL" id="JASPKY010000009">
    <property type="protein sequence ID" value="KAK9754123.1"/>
    <property type="molecule type" value="Genomic_DNA"/>
</dbReference>
<accession>A0AAW1N4I7</accession>
<evidence type="ECO:0000256" key="2">
    <source>
        <dbReference type="SAM" id="MobiDB-lite"/>
    </source>
</evidence>
<dbReference type="PANTHER" id="PTHR12854:SF7">
    <property type="entry name" value="ATAXIN-2 HOMOLOG"/>
    <property type="match status" value="1"/>
</dbReference>
<dbReference type="GO" id="GO:0010494">
    <property type="term" value="C:cytoplasmic stress granule"/>
    <property type="evidence" value="ECO:0007669"/>
    <property type="project" value="TreeGrafter"/>
</dbReference>
<comment type="caution">
    <text evidence="4">The sequence shown here is derived from an EMBL/GenBank/DDBJ whole genome shotgun (WGS) entry which is preliminary data.</text>
</comment>
<feature type="compositionally biased region" description="Polar residues" evidence="2">
    <location>
        <begin position="577"/>
        <end position="587"/>
    </location>
</feature>
<feature type="compositionally biased region" description="Low complexity" evidence="2">
    <location>
        <begin position="553"/>
        <end position="571"/>
    </location>
</feature>
<dbReference type="Pfam" id="PF07145">
    <property type="entry name" value="PAM2"/>
    <property type="match status" value="1"/>
</dbReference>
<feature type="compositionally biased region" description="Basic and acidic residues" evidence="2">
    <location>
        <begin position="492"/>
        <end position="505"/>
    </location>
</feature>
<dbReference type="Proteomes" id="UP001458880">
    <property type="component" value="Unassembled WGS sequence"/>
</dbReference>
<dbReference type="GO" id="GO:0003729">
    <property type="term" value="F:mRNA binding"/>
    <property type="evidence" value="ECO:0007669"/>
    <property type="project" value="TreeGrafter"/>
</dbReference>
<feature type="compositionally biased region" description="Polar residues" evidence="2">
    <location>
        <begin position="8"/>
        <end position="19"/>
    </location>
</feature>
<comment type="similarity">
    <text evidence="1">Belongs to the ataxin-2 family.</text>
</comment>
<dbReference type="AlphaFoldDB" id="A0AAW1N4I7"/>
<dbReference type="InterPro" id="IPR009818">
    <property type="entry name" value="PAM2_motif"/>
</dbReference>
<sequence>MNRRKNRGASNRSPRTRNIPTEGVYNNPHFMHAATRLIGNVVRVQTASGKVWEGVFRTFSSQLDIVLEVAASVENPDSHNSTLVAHSLVEKLIFKACDIISIVAKDVDLEFATRDTFKTDTAISARTNGQQLRPEEKELEPWDPPVGVNGGDTSLELEPGANGWDAVDMFRKNEEIYGVQSTYDNSLSGYTVQLQKSDTPDYREREAMAQQLANEIESQPAYKQRIEMENGDEESLYAAVHRPSQDNSYNKPSEQQNNSSSGKYVPPAKRKNPTAGKLMRSTPPPSQSGSTQTTPSPKGNQPPMAYPPQHQPPSQQQQQQQQLPPMQSQPPPQLRDPIVRDPPMQSQPPPQLRDPIVRDPPTVMHQSQMHQPPPQAQPLPVVVPNDAPAASASSTVAGAYSAQLQPPRGSGQGPIPPPSSNGHKSGGGNNGQMNGEVKPLPPTLQQQGGPPSRPPRNVYTASPNAAPPPMMVPPSHYQEVPKQDAVNCMPGRHRDDVKDLHKFSQEFKLAPHLPDQTLPPPTNQMPPEQMVPPPQQQQKSHPVPQSTPPQQQPPSNVQQPQQPQQSVSPQQDAMDKVTNTLKNSKLNPNAKEFVLNPTAKPFTPRSPSTPTASRPHTPQTPSNPYVPPVLSGPPGQPQMPMMMSMGYMMTSQPQ</sequence>
<feature type="compositionally biased region" description="Low complexity" evidence="2">
    <location>
        <begin position="601"/>
        <end position="617"/>
    </location>
</feature>
<dbReference type="InterPro" id="IPR045117">
    <property type="entry name" value="ATXN2-like"/>
</dbReference>
<dbReference type="SMART" id="SM01272">
    <property type="entry name" value="LsmAD"/>
    <property type="match status" value="1"/>
</dbReference>
<feature type="region of interest" description="Disordered" evidence="2">
    <location>
        <begin position="1"/>
        <end position="25"/>
    </location>
</feature>
<feature type="region of interest" description="Disordered" evidence="2">
    <location>
        <begin position="126"/>
        <end position="145"/>
    </location>
</feature>
<feature type="compositionally biased region" description="Pro residues" evidence="2">
    <location>
        <begin position="517"/>
        <end position="535"/>
    </location>
</feature>
<name>A0AAW1N4I7_POPJA</name>
<dbReference type="GO" id="GO:0034063">
    <property type="term" value="P:stress granule assembly"/>
    <property type="evidence" value="ECO:0007669"/>
    <property type="project" value="TreeGrafter"/>
</dbReference>
<feature type="compositionally biased region" description="Low complexity" evidence="2">
    <location>
        <begin position="287"/>
        <end position="303"/>
    </location>
</feature>
<reference evidence="4 5" key="1">
    <citation type="journal article" date="2024" name="BMC Genomics">
        <title>De novo assembly and annotation of Popillia japonica's genome with initial clues to its potential as an invasive pest.</title>
        <authorList>
            <person name="Cucini C."/>
            <person name="Boschi S."/>
            <person name="Funari R."/>
            <person name="Cardaioli E."/>
            <person name="Iannotti N."/>
            <person name="Marturano G."/>
            <person name="Paoli F."/>
            <person name="Bruttini M."/>
            <person name="Carapelli A."/>
            <person name="Frati F."/>
            <person name="Nardi F."/>
        </authorList>
    </citation>
    <scope>NUCLEOTIDE SEQUENCE [LARGE SCALE GENOMIC DNA]</scope>
    <source>
        <strain evidence="4">DMR45628</strain>
    </source>
</reference>
<evidence type="ECO:0000259" key="3">
    <source>
        <dbReference type="SMART" id="SM01272"/>
    </source>
</evidence>
<feature type="compositionally biased region" description="Pro residues" evidence="2">
    <location>
        <begin position="624"/>
        <end position="637"/>
    </location>
</feature>
<dbReference type="PANTHER" id="PTHR12854">
    <property type="entry name" value="ATAXIN 2-RELATED"/>
    <property type="match status" value="1"/>
</dbReference>
<feature type="region of interest" description="Disordered" evidence="2">
    <location>
        <begin position="243"/>
        <end position="642"/>
    </location>
</feature>
<protein>
    <submittedName>
        <fullName evidence="4">Ataxin 2 SM domain</fullName>
    </submittedName>
</protein>
<dbReference type="InterPro" id="IPR025852">
    <property type="entry name" value="SM_dom_ATX"/>
</dbReference>
<feature type="domain" description="LsmAD" evidence="3">
    <location>
        <begin position="177"/>
        <end position="243"/>
    </location>
</feature>
<dbReference type="Pfam" id="PF14438">
    <property type="entry name" value="SM-ATX"/>
    <property type="match status" value="1"/>
</dbReference>
<dbReference type="Pfam" id="PF06741">
    <property type="entry name" value="LsmAD"/>
    <property type="match status" value="1"/>
</dbReference>
<gene>
    <name evidence="4" type="ORF">QE152_g1654</name>
</gene>
<feature type="compositionally biased region" description="Polar residues" evidence="2">
    <location>
        <begin position="245"/>
        <end position="262"/>
    </location>
</feature>
<evidence type="ECO:0000313" key="5">
    <source>
        <dbReference type="Proteomes" id="UP001458880"/>
    </source>
</evidence>
<organism evidence="4 5">
    <name type="scientific">Popillia japonica</name>
    <name type="common">Japanese beetle</name>
    <dbReference type="NCBI Taxonomy" id="7064"/>
    <lineage>
        <taxon>Eukaryota</taxon>
        <taxon>Metazoa</taxon>
        <taxon>Ecdysozoa</taxon>
        <taxon>Arthropoda</taxon>
        <taxon>Hexapoda</taxon>
        <taxon>Insecta</taxon>
        <taxon>Pterygota</taxon>
        <taxon>Neoptera</taxon>
        <taxon>Endopterygota</taxon>
        <taxon>Coleoptera</taxon>
        <taxon>Polyphaga</taxon>
        <taxon>Scarabaeiformia</taxon>
        <taxon>Scarabaeidae</taxon>
        <taxon>Rutelinae</taxon>
        <taxon>Popillia</taxon>
    </lineage>
</organism>
<evidence type="ECO:0000256" key="1">
    <source>
        <dbReference type="ARBA" id="ARBA00007503"/>
    </source>
</evidence>
<evidence type="ECO:0000313" key="4">
    <source>
        <dbReference type="EMBL" id="KAK9754123.1"/>
    </source>
</evidence>
<feature type="compositionally biased region" description="Low complexity" evidence="2">
    <location>
        <begin position="312"/>
        <end position="326"/>
    </location>
</feature>
<proteinExistence type="inferred from homology"/>
<keyword evidence="5" id="KW-1185">Reference proteome</keyword>